<dbReference type="OrthoDB" id="9940312at2"/>
<evidence type="ECO:0000256" key="1">
    <source>
        <dbReference type="SAM" id="MobiDB-lite"/>
    </source>
</evidence>
<name>A0A1Y6B559_9BACT</name>
<dbReference type="RefSeq" id="WP_132314556.1">
    <property type="nucleotide sequence ID" value="NZ_FWZT01000001.1"/>
</dbReference>
<keyword evidence="3" id="KW-1185">Reference proteome</keyword>
<proteinExistence type="predicted"/>
<reference evidence="3" key="1">
    <citation type="submission" date="2017-04" db="EMBL/GenBank/DDBJ databases">
        <authorList>
            <person name="Varghese N."/>
            <person name="Submissions S."/>
        </authorList>
    </citation>
    <scope>NUCLEOTIDE SEQUENCE [LARGE SCALE GENOMIC DNA]</scope>
    <source>
        <strain evidence="3">RKEM611</strain>
    </source>
</reference>
<protein>
    <submittedName>
        <fullName evidence="2">Uncharacterized protein</fullName>
    </submittedName>
</protein>
<organism evidence="2 3">
    <name type="scientific">Pseudobacteriovorax antillogorgiicola</name>
    <dbReference type="NCBI Taxonomy" id="1513793"/>
    <lineage>
        <taxon>Bacteria</taxon>
        <taxon>Pseudomonadati</taxon>
        <taxon>Bdellovibrionota</taxon>
        <taxon>Oligoflexia</taxon>
        <taxon>Oligoflexales</taxon>
        <taxon>Pseudobacteriovoracaceae</taxon>
        <taxon>Pseudobacteriovorax</taxon>
    </lineage>
</organism>
<dbReference type="AlphaFoldDB" id="A0A1Y6B559"/>
<dbReference type="EMBL" id="FWZT01000001">
    <property type="protein sequence ID" value="SME89978.1"/>
    <property type="molecule type" value="Genomic_DNA"/>
</dbReference>
<evidence type="ECO:0000313" key="3">
    <source>
        <dbReference type="Proteomes" id="UP000192907"/>
    </source>
</evidence>
<evidence type="ECO:0000313" key="2">
    <source>
        <dbReference type="EMBL" id="SME89978.1"/>
    </source>
</evidence>
<dbReference type="Proteomes" id="UP000192907">
    <property type="component" value="Unassembled WGS sequence"/>
</dbReference>
<dbReference type="STRING" id="1513793.SAMN06296036_101324"/>
<sequence length="512" mass="58779">MKSLWLLFSFLLSGVLSSSCEEKKPTGLLLVKAPTGGTYEIYRVAGEAPLQFVAEEIGSFNQPTELLVGTYLILADCSHKMVNISHNDTHELTAHSVKFVPPHETQPDDKFSVQCDRFSKTKSRQNIRNRYQLNILHGKRDLLVGMVPLRIDFKIMEQPKQPKELSYDLSAIQLNGFDGMKPKTLYFVSPADNLISVTENQEFGHWLYLLPGRYIVEVNGTRREVTLKQGESLRIDPGFVRVSTSHDLNIDLSSNILGTPLYVALNEHHWLDLNETYPVLPGKGTLKLNSSITSVEVDFVANQLVEKKARSVTVESDCPPWDWNCLGRREIFLYEGEKPYAFTEGIADVPILFFETNVWVSIQGSRDIRYQLKDDRTDFRLKIGLIKLTPKHFYRASQYTDLARIEAAGLPMIGHTLDLPLDREITVPLVEGKYFLDQYISLYSQDYERRRVRRSIFIEQGKIPEVSYKVYVSEKRLKKIRKAQARRDDRPQPTESSKHKHLSQTIIPIEFQ</sequence>
<dbReference type="PROSITE" id="PS51257">
    <property type="entry name" value="PROKAR_LIPOPROTEIN"/>
    <property type="match status" value="1"/>
</dbReference>
<feature type="region of interest" description="Disordered" evidence="1">
    <location>
        <begin position="481"/>
        <end position="504"/>
    </location>
</feature>
<gene>
    <name evidence="2" type="ORF">SAMN06296036_101324</name>
</gene>
<accession>A0A1Y6B559</accession>